<reference evidence="1 2" key="1">
    <citation type="submission" date="2019-08" db="EMBL/GenBank/DDBJ databases">
        <authorList>
            <person name="Alioto T."/>
            <person name="Alioto T."/>
            <person name="Gomez Garrido J."/>
        </authorList>
    </citation>
    <scope>NUCLEOTIDE SEQUENCE [LARGE SCALE GENOMIC DNA]</scope>
</reference>
<gene>
    <name evidence="1" type="ORF">CINCED_3A023672</name>
</gene>
<organism evidence="1 2">
    <name type="scientific">Cinara cedri</name>
    <dbReference type="NCBI Taxonomy" id="506608"/>
    <lineage>
        <taxon>Eukaryota</taxon>
        <taxon>Metazoa</taxon>
        <taxon>Ecdysozoa</taxon>
        <taxon>Arthropoda</taxon>
        <taxon>Hexapoda</taxon>
        <taxon>Insecta</taxon>
        <taxon>Pterygota</taxon>
        <taxon>Neoptera</taxon>
        <taxon>Paraneoptera</taxon>
        <taxon>Hemiptera</taxon>
        <taxon>Sternorrhyncha</taxon>
        <taxon>Aphidomorpha</taxon>
        <taxon>Aphidoidea</taxon>
        <taxon>Aphididae</taxon>
        <taxon>Lachninae</taxon>
        <taxon>Cinara</taxon>
    </lineage>
</organism>
<evidence type="ECO:0000313" key="2">
    <source>
        <dbReference type="Proteomes" id="UP000325440"/>
    </source>
</evidence>
<sequence>MHRVLLSRKFLPIEIFTARRILTTRDLLNSKRIALYNVKYLSNAATAAISAAAESAPATFVFRKHVTRGYYHRQNVSEIEISDFTCNSRFLVISITEKKKQTNPNPVS</sequence>
<dbReference type="EMBL" id="CABPRJ010001426">
    <property type="protein sequence ID" value="VVC35356.1"/>
    <property type="molecule type" value="Genomic_DNA"/>
</dbReference>
<keyword evidence="2" id="KW-1185">Reference proteome</keyword>
<accession>A0A5E4MXB7</accession>
<name>A0A5E4MXB7_9HEMI</name>
<evidence type="ECO:0000313" key="1">
    <source>
        <dbReference type="EMBL" id="VVC35356.1"/>
    </source>
</evidence>
<dbReference type="Proteomes" id="UP000325440">
    <property type="component" value="Unassembled WGS sequence"/>
</dbReference>
<dbReference type="AlphaFoldDB" id="A0A5E4MXB7"/>
<protein>
    <submittedName>
        <fullName evidence="1">Uncharacterized protein</fullName>
    </submittedName>
</protein>
<proteinExistence type="predicted"/>